<dbReference type="Pfam" id="PF00931">
    <property type="entry name" value="NB-ARC"/>
    <property type="match status" value="1"/>
</dbReference>
<proteinExistence type="predicted"/>
<evidence type="ECO:0008006" key="7">
    <source>
        <dbReference type="Google" id="ProtNLM"/>
    </source>
</evidence>
<dbReference type="Proteomes" id="UP000834106">
    <property type="component" value="Chromosome 17"/>
</dbReference>
<dbReference type="AlphaFoldDB" id="A0AAD2A5B1"/>
<keyword evidence="2" id="KW-0611">Plant defense</keyword>
<dbReference type="Pfam" id="PF25019">
    <property type="entry name" value="LRR_R13L1-DRL21"/>
    <property type="match status" value="1"/>
</dbReference>
<dbReference type="EMBL" id="OU503052">
    <property type="protein sequence ID" value="CAI9779991.1"/>
    <property type="molecule type" value="Genomic_DNA"/>
</dbReference>
<accession>A0AAD2A5B1</accession>
<evidence type="ECO:0000313" key="5">
    <source>
        <dbReference type="EMBL" id="CAI9779991.1"/>
    </source>
</evidence>
<dbReference type="GO" id="GO:0043531">
    <property type="term" value="F:ADP binding"/>
    <property type="evidence" value="ECO:0007669"/>
    <property type="project" value="InterPro"/>
</dbReference>
<protein>
    <recommendedName>
        <fullName evidence="7">NB-ARC domain-containing protein</fullName>
    </recommendedName>
</protein>
<evidence type="ECO:0000256" key="1">
    <source>
        <dbReference type="ARBA" id="ARBA00022614"/>
    </source>
</evidence>
<sequence length="525" mass="60370">MDDALDEWETANLQLQIEGSEELSDPWEKIISFIQSICLCFEHVVGRREINLKIKGFIEKLDSIDQKKDEFGFLPSGGHDLQEFNRNESTSFVDSASVHGRTFNDPEVKEHFNPKIWICVSDTFDVKKIAKSILEAVGKNSSNTWGLQTYLEHVKDSVSNKRFLIVLDDVWTEDRERWEPLKNSLQGAPGSRILVTTRSERVARAISTDTRQPLGQLSHDECWSLLRIYKLINLRHLLFDCDSNSIPQGVERLTGLWILSGLIAGRGSRKLGYLRKLNQLRGSLKLFLGDLTELEDLVDAENAELKNKKYIQVLNFYFAGEVMVDIMEALQPPPNLHYLRMFGYKGTQLPVWITTSLNYLRVLNLSLFGNYSSLPPLGKLPMLEELNIIWMDSMKYVGNEFLGIMEPNAGPAFPKLRKLLFSECDNWEKWEDITGDEKDHLLIMPCLRELEIIGCDKLKALPHCLLRTLEYLTVKYSLCLASLYGDRTGDEWDKISHIPHIKVDSLEDINRYDFCLRASALIRFF</sequence>
<evidence type="ECO:0000256" key="2">
    <source>
        <dbReference type="ARBA" id="ARBA00022821"/>
    </source>
</evidence>
<dbReference type="InterPro" id="IPR032675">
    <property type="entry name" value="LRR_dom_sf"/>
</dbReference>
<dbReference type="InterPro" id="IPR056789">
    <property type="entry name" value="LRR_R13L1-DRL21"/>
</dbReference>
<dbReference type="SUPFAM" id="SSF52058">
    <property type="entry name" value="L domain-like"/>
    <property type="match status" value="1"/>
</dbReference>
<dbReference type="PANTHER" id="PTHR36766">
    <property type="entry name" value="PLANT BROAD-SPECTRUM MILDEW RESISTANCE PROTEIN RPW8"/>
    <property type="match status" value="1"/>
</dbReference>
<dbReference type="Gene3D" id="3.80.10.10">
    <property type="entry name" value="Ribonuclease Inhibitor"/>
    <property type="match status" value="1"/>
</dbReference>
<name>A0AAD2A5B1_9LAMI</name>
<dbReference type="Gene3D" id="3.40.50.300">
    <property type="entry name" value="P-loop containing nucleotide triphosphate hydrolases"/>
    <property type="match status" value="1"/>
</dbReference>
<dbReference type="InterPro" id="IPR002182">
    <property type="entry name" value="NB-ARC"/>
</dbReference>
<feature type="domain" description="NB-ARC" evidence="3">
    <location>
        <begin position="102"/>
        <end position="227"/>
    </location>
</feature>
<feature type="domain" description="R13L1/DRL21-like LRR repeat region" evidence="4">
    <location>
        <begin position="272"/>
        <end position="390"/>
    </location>
</feature>
<evidence type="ECO:0000259" key="3">
    <source>
        <dbReference type="Pfam" id="PF00931"/>
    </source>
</evidence>
<reference evidence="5" key="1">
    <citation type="submission" date="2023-05" db="EMBL/GenBank/DDBJ databases">
        <authorList>
            <person name="Huff M."/>
        </authorList>
    </citation>
    <scope>NUCLEOTIDE SEQUENCE</scope>
</reference>
<evidence type="ECO:0000259" key="4">
    <source>
        <dbReference type="Pfam" id="PF25019"/>
    </source>
</evidence>
<dbReference type="GO" id="GO:0006952">
    <property type="term" value="P:defense response"/>
    <property type="evidence" value="ECO:0007669"/>
    <property type="project" value="UniProtKB-KW"/>
</dbReference>
<keyword evidence="6" id="KW-1185">Reference proteome</keyword>
<dbReference type="PANTHER" id="PTHR36766:SF45">
    <property type="entry name" value="NB-ARC DOMAIN-CONTAINING PROTEIN"/>
    <property type="match status" value="1"/>
</dbReference>
<dbReference type="InterPro" id="IPR027417">
    <property type="entry name" value="P-loop_NTPase"/>
</dbReference>
<keyword evidence="1" id="KW-0433">Leucine-rich repeat</keyword>
<gene>
    <name evidence="5" type="ORF">FPE_LOCUS27421</name>
</gene>
<dbReference type="SUPFAM" id="SSF52540">
    <property type="entry name" value="P-loop containing nucleoside triphosphate hydrolases"/>
    <property type="match status" value="1"/>
</dbReference>
<organism evidence="5 6">
    <name type="scientific">Fraxinus pennsylvanica</name>
    <dbReference type="NCBI Taxonomy" id="56036"/>
    <lineage>
        <taxon>Eukaryota</taxon>
        <taxon>Viridiplantae</taxon>
        <taxon>Streptophyta</taxon>
        <taxon>Embryophyta</taxon>
        <taxon>Tracheophyta</taxon>
        <taxon>Spermatophyta</taxon>
        <taxon>Magnoliopsida</taxon>
        <taxon>eudicotyledons</taxon>
        <taxon>Gunneridae</taxon>
        <taxon>Pentapetalae</taxon>
        <taxon>asterids</taxon>
        <taxon>lamiids</taxon>
        <taxon>Lamiales</taxon>
        <taxon>Oleaceae</taxon>
        <taxon>Oleeae</taxon>
        <taxon>Fraxinus</taxon>
    </lineage>
</organism>
<evidence type="ECO:0000313" key="6">
    <source>
        <dbReference type="Proteomes" id="UP000834106"/>
    </source>
</evidence>